<organism evidence="2 3">
    <name type="scientific">Anaerostipes hadrus</name>
    <dbReference type="NCBI Taxonomy" id="649756"/>
    <lineage>
        <taxon>Bacteria</taxon>
        <taxon>Bacillati</taxon>
        <taxon>Bacillota</taxon>
        <taxon>Clostridia</taxon>
        <taxon>Lachnospirales</taxon>
        <taxon>Lachnospiraceae</taxon>
        <taxon>Anaerostipes</taxon>
    </lineage>
</organism>
<name>A0A1Q2C4X4_ANAHA</name>
<proteinExistence type="predicted"/>
<dbReference type="PANTHER" id="PTHR38450:SF1">
    <property type="entry name" value="STAGE V SPORULATION PROTEIN AC"/>
    <property type="match status" value="1"/>
</dbReference>
<dbReference type="EMBL" id="CP012098">
    <property type="protein sequence ID" value="AQP38639.1"/>
    <property type="molecule type" value="Genomic_DNA"/>
</dbReference>
<dbReference type="InterPro" id="IPR005562">
    <property type="entry name" value="SpoVA"/>
</dbReference>
<accession>A0A1Q2C4X4</accession>
<evidence type="ECO:0000256" key="1">
    <source>
        <dbReference type="SAM" id="Phobius"/>
    </source>
</evidence>
<dbReference type="InterPro" id="IPR014203">
    <property type="entry name" value="Spore_V_AC"/>
</dbReference>
<keyword evidence="1" id="KW-0812">Transmembrane</keyword>
<reference evidence="2 3" key="1">
    <citation type="journal article" date="2016" name="Sci. Rep.">
        <title>Accelerated dysbiosis of gut microbiota during aggravation of DSS-induced colitis by a butyrate-producing bacterium.</title>
        <authorList>
            <person name="Zhang Q."/>
            <person name="Wu Y."/>
            <person name="Wang J."/>
            <person name="Wu G."/>
            <person name="Long W."/>
            <person name="Xue Z."/>
            <person name="Wang L."/>
            <person name="Zhang X."/>
            <person name="Pang X."/>
            <person name="Zhao Y."/>
            <person name="Zhao L."/>
            <person name="Zhang C."/>
        </authorList>
    </citation>
    <scope>NUCLEOTIDE SEQUENCE [LARGE SCALE GENOMIC DNA]</scope>
    <source>
        <strain evidence="2 3">BPB5</strain>
    </source>
</reference>
<feature type="transmembrane region" description="Helical" evidence="1">
    <location>
        <begin position="122"/>
        <end position="149"/>
    </location>
</feature>
<sequence>MIQVKKEPSKEEYQQIVKNLTPKHNSLLNCTKAFVTGGTFCVLGEVMKQLMMKYLNLSKKDSLLYVTIELILLSVLLTGFNFYGKITKFGGAGGLVPITGFANSVASAAIEYQKEGQVFGIGVKIFTIAGPVILYGIFSSFVTGLIYLFTKQWGWFL</sequence>
<evidence type="ECO:0000313" key="2">
    <source>
        <dbReference type="EMBL" id="AQP38639.1"/>
    </source>
</evidence>
<gene>
    <name evidence="2" type="ORF">DO83_02885</name>
</gene>
<dbReference type="Proteomes" id="UP000188159">
    <property type="component" value="Chromosome"/>
</dbReference>
<feature type="transmembrane region" description="Helical" evidence="1">
    <location>
        <begin position="62"/>
        <end position="83"/>
    </location>
</feature>
<dbReference type="AlphaFoldDB" id="A0A1Q2C4X4"/>
<dbReference type="PANTHER" id="PTHR38450">
    <property type="entry name" value="STAGE V SPORULATION PROTEIN AC-RELATED"/>
    <property type="match status" value="1"/>
</dbReference>
<evidence type="ECO:0000313" key="3">
    <source>
        <dbReference type="Proteomes" id="UP000188159"/>
    </source>
</evidence>
<dbReference type="RefSeq" id="WP_008392144.1">
    <property type="nucleotide sequence ID" value="NC_021016.1"/>
</dbReference>
<feature type="transmembrane region" description="Helical" evidence="1">
    <location>
        <begin position="89"/>
        <end position="110"/>
    </location>
</feature>
<keyword evidence="1" id="KW-1133">Transmembrane helix</keyword>
<dbReference type="Pfam" id="PF03862">
    <property type="entry name" value="SpoVAC_SpoVAEB"/>
    <property type="match status" value="1"/>
</dbReference>
<protein>
    <submittedName>
        <fullName evidence="2">SpoVA protein</fullName>
    </submittedName>
</protein>
<keyword evidence="1" id="KW-0472">Membrane</keyword>
<dbReference type="NCBIfam" id="TIGR02838">
    <property type="entry name" value="spore_V_AC"/>
    <property type="match status" value="1"/>
</dbReference>